<dbReference type="HOGENOM" id="CLU_038356_0_1_6"/>
<dbReference type="Pfam" id="PF03819">
    <property type="entry name" value="MazG"/>
    <property type="match status" value="2"/>
</dbReference>
<dbReference type="CDD" id="cd11529">
    <property type="entry name" value="NTP-PPase_MazG_Cterm"/>
    <property type="match status" value="1"/>
</dbReference>
<feature type="domain" description="NTP pyrophosphohydrolase MazG-like" evidence="1">
    <location>
        <begin position="24"/>
        <end position="97"/>
    </location>
</feature>
<dbReference type="GO" id="GO:0047429">
    <property type="term" value="F:nucleoside triphosphate diphosphatase activity"/>
    <property type="evidence" value="ECO:0007669"/>
    <property type="project" value="InterPro"/>
</dbReference>
<dbReference type="GO" id="GO:0046047">
    <property type="term" value="P:TTP catabolic process"/>
    <property type="evidence" value="ECO:0007669"/>
    <property type="project" value="TreeGrafter"/>
</dbReference>
<dbReference type="RefSeq" id="WP_023366571.1">
    <property type="nucleotide sequence ID" value="NC_022664.1"/>
</dbReference>
<dbReference type="InterPro" id="IPR048011">
    <property type="entry name" value="NTP-PPase_MazG-like_C"/>
</dbReference>
<name>U5T3A4_9GAMM</name>
<keyword evidence="3" id="KW-1185">Reference proteome</keyword>
<proteinExistence type="predicted"/>
<dbReference type="KEGG" id="spiu:SPICUR_04735"/>
<dbReference type="GO" id="GO:0006203">
    <property type="term" value="P:dGTP catabolic process"/>
    <property type="evidence" value="ECO:0007669"/>
    <property type="project" value="TreeGrafter"/>
</dbReference>
<evidence type="ECO:0000259" key="1">
    <source>
        <dbReference type="Pfam" id="PF03819"/>
    </source>
</evidence>
<accession>U5T3A4</accession>
<dbReference type="NCBIfam" id="NF007113">
    <property type="entry name" value="PRK09562.1"/>
    <property type="match status" value="1"/>
</dbReference>
<organism evidence="2 3">
    <name type="scientific">Spiribacter curvatus</name>
    <dbReference type="NCBI Taxonomy" id="1335757"/>
    <lineage>
        <taxon>Bacteria</taxon>
        <taxon>Pseudomonadati</taxon>
        <taxon>Pseudomonadota</taxon>
        <taxon>Gammaproteobacteria</taxon>
        <taxon>Chromatiales</taxon>
        <taxon>Ectothiorhodospiraceae</taxon>
        <taxon>Spiribacter</taxon>
    </lineage>
</organism>
<dbReference type="GO" id="GO:0046061">
    <property type="term" value="P:dATP catabolic process"/>
    <property type="evidence" value="ECO:0007669"/>
    <property type="project" value="TreeGrafter"/>
</dbReference>
<dbReference type="PANTHER" id="PTHR30522:SF0">
    <property type="entry name" value="NUCLEOSIDE TRIPHOSPHATE PYROPHOSPHOHYDROLASE"/>
    <property type="match status" value="1"/>
</dbReference>
<dbReference type="InterPro" id="IPR004518">
    <property type="entry name" value="MazG-like_dom"/>
</dbReference>
<dbReference type="GO" id="GO:0006950">
    <property type="term" value="P:response to stress"/>
    <property type="evidence" value="ECO:0007669"/>
    <property type="project" value="UniProtKB-ARBA"/>
</dbReference>
<dbReference type="GO" id="GO:0046081">
    <property type="term" value="P:dUTP catabolic process"/>
    <property type="evidence" value="ECO:0007669"/>
    <property type="project" value="TreeGrafter"/>
</dbReference>
<dbReference type="PATRIC" id="fig|1335757.3.peg.922"/>
<dbReference type="Gene3D" id="1.10.287.1080">
    <property type="entry name" value="MazG-like"/>
    <property type="match status" value="2"/>
</dbReference>
<evidence type="ECO:0000313" key="2">
    <source>
        <dbReference type="EMBL" id="AGY91925.1"/>
    </source>
</evidence>
<sequence>MEELLAVMARLRDPEQGCAWDRAQGFRSLVPHTLEEAYEVADAIERDDRPAMRDELGDLLFQVVFYAEIAREAGSFDFDSIAQGVTDKLIRRHPHVFGDHPPLSAESQRETWEAIKAEERAERASDDTAPSALDDVPLALPALTRSRKLQSRAARVGFDWPEPHQVIDKVREELGELEEALSDVPRDQAHIHEELGDLLLACVNLSRRIGVDADQALRDGNAKFERRFRGLEAILADAGEHPQAAAFDRLEAAYQQAKERDQEQLRLNIEPNQ</sequence>
<dbReference type="SUPFAM" id="SSF101386">
    <property type="entry name" value="all-alpha NTP pyrophosphatases"/>
    <property type="match status" value="2"/>
</dbReference>
<gene>
    <name evidence="2" type="ORF">SPICUR_04735</name>
</gene>
<protein>
    <recommendedName>
        <fullName evidence="1">NTP pyrophosphohydrolase MazG-like domain-containing protein</fullName>
    </recommendedName>
</protein>
<dbReference type="PANTHER" id="PTHR30522">
    <property type="entry name" value="NUCLEOSIDE TRIPHOSPHATE PYROPHOSPHOHYDROLASE"/>
    <property type="match status" value="1"/>
</dbReference>
<dbReference type="CDD" id="cd11528">
    <property type="entry name" value="NTP-PPase_MazG_Nterm"/>
    <property type="match status" value="1"/>
</dbReference>
<dbReference type="InterPro" id="IPR048015">
    <property type="entry name" value="NTP-PPase_MazG-like_N"/>
</dbReference>
<feature type="domain" description="NTP pyrophosphohydrolase MazG-like" evidence="1">
    <location>
        <begin position="164"/>
        <end position="227"/>
    </location>
</feature>
<dbReference type="AlphaFoldDB" id="U5T3A4"/>
<dbReference type="FunFam" id="1.10.287.1080:FF:000001">
    <property type="entry name" value="Nucleoside triphosphate pyrophosphohydrolase"/>
    <property type="match status" value="1"/>
</dbReference>
<reference evidence="2 3" key="1">
    <citation type="journal article" date="2013" name="BMC Genomics">
        <title>Genomes of "Spiribacter", a streamlined, successful halophilic bacterium.</title>
        <authorList>
            <person name="Lopez-Perez M."/>
            <person name="Ghai R."/>
            <person name="Leon M.J."/>
            <person name="Rodriguez-Olmos A."/>
            <person name="Copa-Patino J.L."/>
            <person name="Soliveri J."/>
            <person name="Sanchez-Porro C."/>
            <person name="Ventosa A."/>
            <person name="Rodriguez-Valera F."/>
        </authorList>
    </citation>
    <scope>NUCLEOTIDE SEQUENCE [LARGE SCALE GENOMIC DNA]</scope>
    <source>
        <strain evidence="2 3">UAH-SP71</strain>
    </source>
</reference>
<dbReference type="InterPro" id="IPR011551">
    <property type="entry name" value="NTP_PyrPHydrolase_MazG"/>
</dbReference>
<dbReference type="GO" id="GO:0046052">
    <property type="term" value="P:UTP catabolic process"/>
    <property type="evidence" value="ECO:0007669"/>
    <property type="project" value="TreeGrafter"/>
</dbReference>
<dbReference type="EMBL" id="CP005990">
    <property type="protein sequence ID" value="AGY91925.1"/>
    <property type="molecule type" value="Genomic_DNA"/>
</dbReference>
<dbReference type="GO" id="GO:0046076">
    <property type="term" value="P:dTTP catabolic process"/>
    <property type="evidence" value="ECO:0007669"/>
    <property type="project" value="TreeGrafter"/>
</dbReference>
<evidence type="ECO:0000313" key="3">
    <source>
        <dbReference type="Proteomes" id="UP000017640"/>
    </source>
</evidence>
<dbReference type="eggNOG" id="COG3956">
    <property type="taxonomic scope" value="Bacteria"/>
</dbReference>
<dbReference type="NCBIfam" id="TIGR00444">
    <property type="entry name" value="mazG"/>
    <property type="match status" value="1"/>
</dbReference>
<dbReference type="Proteomes" id="UP000017640">
    <property type="component" value="Chromosome"/>
</dbReference>
<dbReference type="STRING" id="1335757.SPICUR_04735"/>